<comment type="caution">
    <text evidence="3">The sequence shown here is derived from an EMBL/GenBank/DDBJ whole genome shotgun (WGS) entry which is preliminary data.</text>
</comment>
<sequence>MGTRLGRRIDARVVILDCVIGHCLERFMSRKGPLYGSPDRRSDLTFDRALSWVEQSSHLGRTRGTLARFEGIDPSTTQRDTALSRSSATDNGFDHDLTPIPFLSSNHPHSHPLTLTSFLPSTMARPSLLQAIFQQPSQSYVVREDAYSTPSVNIWRASFPFAHGKDTKKHQSLSLDVGQVPVLPFEGPSSMTPSSSPSPTPPLLSPVSTPKSSTPSFTDDTSDSSDFVTPPDSPQPFVDELQQHAVTQETLPPPSLLLSAARPPMTSITSDDSTLSTPDSIFSTRSTDTAATSRQSSPVDVPKQPPKRQVRQTPLSGVPDWAKDVRWLVGPQPTTKRATLSAFPDPSFRPSAHGRAATTPARHSSYEPRAADQFGYIVPPRASGSRKRRSRAMTEGRRAGYRMSALVEVSETEEAGEVTAEGIVRKRSTSTQRARPRPHSMRSSSSASSNRTALPALQASSGETAAYTQPALPNAYTLSKTTDLPTAVADLTKAGPAQTMTSLSIIRSGPSSRMRRISLSLSLNSSASSLSGLSSRNPSLSSLGSRSMLGLGSSASIPLAVRLAEIEGALGLTTRVSSPRKVGSSQVLVQVHAVALDALDAIIVSKRLAKGGYGFVPGRSFVGRAVECGFEVGNVSRGDWVIGLTEIRKVRHARFGLGISWLISIIFQCGALSEYVVIDKSRLCAVPRPTDRLTTTQCALLPLCAVPAHRAVRTIPNSATKTGADGQRRPMRVLVLQAHDGAGLCAVQIMRQLGMHVTAQVPIGSENVNFGTGPTLGLKVRGRTRAGKGREVEPPRSTKRMGEVQVVVGDDPVEVIGRLEESVYDAVVDTVGGRKVWDACRRVMCSDAHFTTLVGDSTDSIPSINAHVRSSFRSLARAWARRDKGLGYQWVSPAADLDHEGEDIRHSLNAVSDAAVHAAYGSNSHSDEGPIEGILPRVACSFPLDRAQHAFDVDEDGRGPLVRGGTVVVRVL</sequence>
<feature type="region of interest" description="Disordered" evidence="1">
    <location>
        <begin position="774"/>
        <end position="800"/>
    </location>
</feature>
<feature type="compositionally biased region" description="Low complexity" evidence="1">
    <location>
        <begin position="205"/>
        <end position="230"/>
    </location>
</feature>
<evidence type="ECO:0000313" key="4">
    <source>
        <dbReference type="Proteomes" id="UP000011668"/>
    </source>
</evidence>
<dbReference type="AlphaFoldDB" id="L8XAH2"/>
<feature type="region of interest" description="Disordered" evidence="1">
    <location>
        <begin position="65"/>
        <end position="92"/>
    </location>
</feature>
<evidence type="ECO:0000259" key="2">
    <source>
        <dbReference type="Pfam" id="PF08240"/>
    </source>
</evidence>
<dbReference type="PANTHER" id="PTHR11695:SF294">
    <property type="entry name" value="RETICULON-4-INTERACTING PROTEIN 1, MITOCHONDRIAL"/>
    <property type="match status" value="1"/>
</dbReference>
<organism evidence="3 4">
    <name type="scientific">Thanatephorus cucumeris (strain AG1-IA)</name>
    <name type="common">Rice sheath blight fungus</name>
    <name type="synonym">Rhizoctonia solani</name>
    <dbReference type="NCBI Taxonomy" id="983506"/>
    <lineage>
        <taxon>Eukaryota</taxon>
        <taxon>Fungi</taxon>
        <taxon>Dikarya</taxon>
        <taxon>Basidiomycota</taxon>
        <taxon>Agaricomycotina</taxon>
        <taxon>Agaricomycetes</taxon>
        <taxon>Cantharellales</taxon>
        <taxon>Ceratobasidiaceae</taxon>
        <taxon>Rhizoctonia</taxon>
        <taxon>Rhizoctonia solani AG-1</taxon>
    </lineage>
</organism>
<feature type="compositionally biased region" description="Basic and acidic residues" evidence="1">
    <location>
        <begin position="788"/>
        <end position="800"/>
    </location>
</feature>
<keyword evidence="4" id="KW-1185">Reference proteome</keyword>
<feature type="region of interest" description="Disordered" evidence="1">
    <location>
        <begin position="252"/>
        <end position="398"/>
    </location>
</feature>
<dbReference type="Gene3D" id="3.40.50.720">
    <property type="entry name" value="NAD(P)-binding Rossmann-like Domain"/>
    <property type="match status" value="1"/>
</dbReference>
<reference evidence="3 4" key="1">
    <citation type="journal article" date="2013" name="Nat. Commun.">
        <title>The evolution and pathogenic mechanisms of the rice sheath blight pathogen.</title>
        <authorList>
            <person name="Zheng A."/>
            <person name="Lin R."/>
            <person name="Xu L."/>
            <person name="Qin P."/>
            <person name="Tang C."/>
            <person name="Ai P."/>
            <person name="Zhang D."/>
            <person name="Liu Y."/>
            <person name="Sun Z."/>
            <person name="Feng H."/>
            <person name="Wang Y."/>
            <person name="Chen Y."/>
            <person name="Liang X."/>
            <person name="Fu R."/>
            <person name="Li Q."/>
            <person name="Zhang J."/>
            <person name="Yu X."/>
            <person name="Xie Z."/>
            <person name="Ding L."/>
            <person name="Guan P."/>
            <person name="Tang J."/>
            <person name="Liang Y."/>
            <person name="Wang S."/>
            <person name="Deng Q."/>
            <person name="Li S."/>
            <person name="Zhu J."/>
            <person name="Wang L."/>
            <person name="Liu H."/>
            <person name="Li P."/>
        </authorList>
    </citation>
    <scope>NUCLEOTIDE SEQUENCE [LARGE SCALE GENOMIC DNA]</scope>
    <source>
        <strain evidence="4">AG-1 IA</strain>
    </source>
</reference>
<dbReference type="OMA" id="EHTHITI"/>
<dbReference type="HOGENOM" id="CLU_355312_0_0_1"/>
<dbReference type="GO" id="GO:0005739">
    <property type="term" value="C:mitochondrion"/>
    <property type="evidence" value="ECO:0007669"/>
    <property type="project" value="TreeGrafter"/>
</dbReference>
<evidence type="ECO:0000313" key="3">
    <source>
        <dbReference type="EMBL" id="ELU45679.1"/>
    </source>
</evidence>
<dbReference type="Gene3D" id="3.90.180.10">
    <property type="entry name" value="Medium-chain alcohol dehydrogenases, catalytic domain"/>
    <property type="match status" value="1"/>
</dbReference>
<feature type="compositionally biased region" description="Low complexity" evidence="1">
    <location>
        <begin position="256"/>
        <end position="297"/>
    </location>
</feature>
<gene>
    <name evidence="3" type="ORF">AG1IA_00278</name>
</gene>
<name>L8XAH2_THACA</name>
<proteinExistence type="predicted"/>
<dbReference type="InterPro" id="IPR050700">
    <property type="entry name" value="YIM1/Zinc_Alcohol_DH_Fams"/>
</dbReference>
<accession>L8XAH2</accession>
<evidence type="ECO:0000256" key="1">
    <source>
        <dbReference type="SAM" id="MobiDB-lite"/>
    </source>
</evidence>
<dbReference type="OrthoDB" id="201656at2759"/>
<dbReference type="InterPro" id="IPR011032">
    <property type="entry name" value="GroES-like_sf"/>
</dbReference>
<dbReference type="EMBL" id="AFRT01000049">
    <property type="protein sequence ID" value="ELU45679.1"/>
    <property type="molecule type" value="Genomic_DNA"/>
</dbReference>
<feature type="compositionally biased region" description="Polar residues" evidence="1">
    <location>
        <begin position="74"/>
        <end position="90"/>
    </location>
</feature>
<dbReference type="InterPro" id="IPR013154">
    <property type="entry name" value="ADH-like_N"/>
</dbReference>
<protein>
    <submittedName>
        <fullName evidence="3">Alcohol dehydrogenase groES-like domain-containing protein</fullName>
    </submittedName>
</protein>
<dbReference type="Pfam" id="PF08240">
    <property type="entry name" value="ADH_N"/>
    <property type="match status" value="1"/>
</dbReference>
<dbReference type="STRING" id="983506.L8XAH2"/>
<feature type="region of interest" description="Disordered" evidence="1">
    <location>
        <begin position="410"/>
        <end position="453"/>
    </location>
</feature>
<dbReference type="SUPFAM" id="SSF50129">
    <property type="entry name" value="GroES-like"/>
    <property type="match status" value="1"/>
</dbReference>
<dbReference type="PANTHER" id="PTHR11695">
    <property type="entry name" value="ALCOHOL DEHYDROGENASE RELATED"/>
    <property type="match status" value="1"/>
</dbReference>
<feature type="region of interest" description="Disordered" evidence="1">
    <location>
        <begin position="184"/>
        <end position="237"/>
    </location>
</feature>
<feature type="compositionally biased region" description="Low complexity" evidence="1">
    <location>
        <begin position="441"/>
        <end position="451"/>
    </location>
</feature>
<dbReference type="Proteomes" id="UP000011668">
    <property type="component" value="Unassembled WGS sequence"/>
</dbReference>
<feature type="domain" description="Alcohol dehydrogenase-like N-terminal" evidence="2">
    <location>
        <begin position="584"/>
        <end position="687"/>
    </location>
</feature>